<name>A0A564NQX5_9ENTR</name>
<gene>
    <name evidence="1" type="ORF">SB6408_02571</name>
</gene>
<dbReference type="AlphaFoldDB" id="A0A564NQX5"/>
<reference evidence="1 2" key="1">
    <citation type="submission" date="2019-07" db="EMBL/GenBank/DDBJ databases">
        <authorList>
            <person name="Brisse S."/>
            <person name="Rodrigues C."/>
            <person name="Thorpe H."/>
        </authorList>
    </citation>
    <scope>NUCLEOTIDE SEQUENCE [LARGE SCALE GENOMIC DNA]</scope>
    <source>
        <strain evidence="1">SB6408</strain>
    </source>
</reference>
<sequence length="59" mass="6747">MANSTSTPLPNHAYRDAQGQTVSVVSVAHNRVTFYREGYQFPCVQPIDRFIKEYAEVKQ</sequence>
<dbReference type="InterPro" id="IPR025317">
    <property type="entry name" value="DUF4222"/>
</dbReference>
<accession>A0A564NQX5</accession>
<evidence type="ECO:0000313" key="2">
    <source>
        <dbReference type="Proteomes" id="UP000318370"/>
    </source>
</evidence>
<dbReference type="RefSeq" id="WP_057072142.1">
    <property type="nucleotide sequence ID" value="NZ_CABGHF010000065.1"/>
</dbReference>
<evidence type="ECO:0008006" key="3">
    <source>
        <dbReference type="Google" id="ProtNLM"/>
    </source>
</evidence>
<proteinExistence type="predicted"/>
<protein>
    <recommendedName>
        <fullName evidence="3">DUF4222 domain-containing protein</fullName>
    </recommendedName>
</protein>
<organism evidence="1 2">
    <name type="scientific">Klebsiella spallanzanii</name>
    <dbReference type="NCBI Taxonomy" id="2587528"/>
    <lineage>
        <taxon>Bacteria</taxon>
        <taxon>Pseudomonadati</taxon>
        <taxon>Pseudomonadota</taxon>
        <taxon>Gammaproteobacteria</taxon>
        <taxon>Enterobacterales</taxon>
        <taxon>Enterobacteriaceae</taxon>
        <taxon>Klebsiella/Raoultella group</taxon>
        <taxon>Klebsiella</taxon>
    </lineage>
</organism>
<dbReference type="Proteomes" id="UP000318370">
    <property type="component" value="Unassembled WGS sequence"/>
</dbReference>
<dbReference type="EMBL" id="CABGHF010000065">
    <property type="protein sequence ID" value="VUT07995.1"/>
    <property type="molecule type" value="Genomic_DNA"/>
</dbReference>
<dbReference type="Pfam" id="PF13973">
    <property type="entry name" value="DUF4222"/>
    <property type="match status" value="1"/>
</dbReference>
<evidence type="ECO:0000313" key="1">
    <source>
        <dbReference type="EMBL" id="VUT07995.1"/>
    </source>
</evidence>